<keyword evidence="4" id="KW-1185">Reference proteome</keyword>
<gene>
    <name evidence="3" type="ORF">ACFSUF_15605</name>
</gene>
<feature type="region of interest" description="Disordered" evidence="1">
    <location>
        <begin position="1"/>
        <end position="24"/>
    </location>
</feature>
<evidence type="ECO:0000256" key="2">
    <source>
        <dbReference type="SAM" id="Phobius"/>
    </source>
</evidence>
<evidence type="ECO:0000313" key="3">
    <source>
        <dbReference type="EMBL" id="MFD2613842.1"/>
    </source>
</evidence>
<feature type="compositionally biased region" description="Polar residues" evidence="1">
    <location>
        <begin position="1"/>
        <end position="13"/>
    </location>
</feature>
<feature type="compositionally biased region" description="Basic and acidic residues" evidence="1">
    <location>
        <begin position="15"/>
        <end position="24"/>
    </location>
</feature>
<comment type="caution">
    <text evidence="3">The sequence shown here is derived from an EMBL/GenBank/DDBJ whole genome shotgun (WGS) entry which is preliminary data.</text>
</comment>
<organism evidence="3 4">
    <name type="scientific">Paenibacillus gansuensis</name>
    <dbReference type="NCBI Taxonomy" id="306542"/>
    <lineage>
        <taxon>Bacteria</taxon>
        <taxon>Bacillati</taxon>
        <taxon>Bacillota</taxon>
        <taxon>Bacilli</taxon>
        <taxon>Bacillales</taxon>
        <taxon>Paenibacillaceae</taxon>
        <taxon>Paenibacillus</taxon>
    </lineage>
</organism>
<name>A0ABW5PII7_9BACL</name>
<protein>
    <recommendedName>
        <fullName evidence="5">Amino acid transporter</fullName>
    </recommendedName>
</protein>
<evidence type="ECO:0000313" key="4">
    <source>
        <dbReference type="Proteomes" id="UP001597541"/>
    </source>
</evidence>
<dbReference type="RefSeq" id="WP_377604058.1">
    <property type="nucleotide sequence ID" value="NZ_JBHUME010000009.1"/>
</dbReference>
<accession>A0ABW5PII7</accession>
<feature type="transmembrane region" description="Helical" evidence="2">
    <location>
        <begin position="40"/>
        <end position="58"/>
    </location>
</feature>
<keyword evidence="2" id="KW-1133">Transmembrane helix</keyword>
<keyword evidence="2" id="KW-0472">Membrane</keyword>
<evidence type="ECO:0000256" key="1">
    <source>
        <dbReference type="SAM" id="MobiDB-lite"/>
    </source>
</evidence>
<dbReference type="Proteomes" id="UP001597541">
    <property type="component" value="Unassembled WGS sequence"/>
</dbReference>
<sequence length="61" mass="6941">MEPNFGNTPNPLNEETAKARQDEVERQIQNGTAPTLFMKFMKLIVSIAVLVVLYFVLVKFV</sequence>
<dbReference type="EMBL" id="JBHUME010000009">
    <property type="protein sequence ID" value="MFD2613842.1"/>
    <property type="molecule type" value="Genomic_DNA"/>
</dbReference>
<keyword evidence="2" id="KW-0812">Transmembrane</keyword>
<reference evidence="4" key="1">
    <citation type="journal article" date="2019" name="Int. J. Syst. Evol. Microbiol.">
        <title>The Global Catalogue of Microorganisms (GCM) 10K type strain sequencing project: providing services to taxonomists for standard genome sequencing and annotation.</title>
        <authorList>
            <consortium name="The Broad Institute Genomics Platform"/>
            <consortium name="The Broad Institute Genome Sequencing Center for Infectious Disease"/>
            <person name="Wu L."/>
            <person name="Ma J."/>
        </authorList>
    </citation>
    <scope>NUCLEOTIDE SEQUENCE [LARGE SCALE GENOMIC DNA]</scope>
    <source>
        <strain evidence="4">KCTC 3950</strain>
    </source>
</reference>
<evidence type="ECO:0008006" key="5">
    <source>
        <dbReference type="Google" id="ProtNLM"/>
    </source>
</evidence>
<proteinExistence type="predicted"/>